<keyword evidence="2" id="KW-1185">Reference proteome</keyword>
<dbReference type="Proteomes" id="UP000326396">
    <property type="component" value="Linkage Group LG4"/>
</dbReference>
<organism evidence="1 2">
    <name type="scientific">Mikania micrantha</name>
    <name type="common">bitter vine</name>
    <dbReference type="NCBI Taxonomy" id="192012"/>
    <lineage>
        <taxon>Eukaryota</taxon>
        <taxon>Viridiplantae</taxon>
        <taxon>Streptophyta</taxon>
        <taxon>Embryophyta</taxon>
        <taxon>Tracheophyta</taxon>
        <taxon>Spermatophyta</taxon>
        <taxon>Magnoliopsida</taxon>
        <taxon>eudicotyledons</taxon>
        <taxon>Gunneridae</taxon>
        <taxon>Pentapetalae</taxon>
        <taxon>asterids</taxon>
        <taxon>campanulids</taxon>
        <taxon>Asterales</taxon>
        <taxon>Asteraceae</taxon>
        <taxon>Asteroideae</taxon>
        <taxon>Heliantheae alliance</taxon>
        <taxon>Eupatorieae</taxon>
        <taxon>Mikania</taxon>
    </lineage>
</organism>
<protein>
    <recommendedName>
        <fullName evidence="3">BHLH domain-containing protein</fullName>
    </recommendedName>
</protein>
<dbReference type="EMBL" id="SZYD01000014">
    <property type="protein sequence ID" value="KAD4180102.1"/>
    <property type="molecule type" value="Genomic_DNA"/>
</dbReference>
<name>A0A5N6N347_9ASTR</name>
<gene>
    <name evidence="1" type="ORF">E3N88_28693</name>
</gene>
<dbReference type="AlphaFoldDB" id="A0A5N6N347"/>
<reference evidence="1 2" key="1">
    <citation type="submission" date="2019-05" db="EMBL/GenBank/DDBJ databases">
        <title>Mikania micrantha, genome provides insights into the molecular mechanism of rapid growth.</title>
        <authorList>
            <person name="Liu B."/>
        </authorList>
    </citation>
    <scope>NUCLEOTIDE SEQUENCE [LARGE SCALE GENOMIC DNA]</scope>
    <source>
        <strain evidence="1">NLD-2019</strain>
        <tissue evidence="1">Leaf</tissue>
    </source>
</reference>
<accession>A0A5N6N347</accession>
<proteinExistence type="predicted"/>
<sequence>MGSWRKGVVVGRSSYGRKRKKKAVFVAVTGVHNRKSTERKLRQLLRIIPAGPTDVDSLFHRIAAHIDILETRVDLLKNIYYTPETMTKRSYDSNQFTSKTHAMTAYASSVPAKTTMSFKGANGSGGTEGSYHNTTRISYGDKQSGCYGRETNKEKASVGDFHWKNGTTGTRRKSGGGNAFDRHFLQRIINRNNGSFFIPNSGGNAFDVRPQVAARVPT</sequence>
<evidence type="ECO:0000313" key="2">
    <source>
        <dbReference type="Proteomes" id="UP000326396"/>
    </source>
</evidence>
<dbReference type="OrthoDB" id="1429861at2759"/>
<comment type="caution">
    <text evidence="1">The sequence shown here is derived from an EMBL/GenBank/DDBJ whole genome shotgun (WGS) entry which is preliminary data.</text>
</comment>
<evidence type="ECO:0008006" key="3">
    <source>
        <dbReference type="Google" id="ProtNLM"/>
    </source>
</evidence>
<evidence type="ECO:0000313" key="1">
    <source>
        <dbReference type="EMBL" id="KAD4180102.1"/>
    </source>
</evidence>